<dbReference type="GO" id="GO:0016491">
    <property type="term" value="F:oxidoreductase activity"/>
    <property type="evidence" value="ECO:0007669"/>
    <property type="project" value="UniProtKB-KW"/>
</dbReference>
<reference evidence="2 3" key="1">
    <citation type="journal article" date="2018" name="BMC Genomics">
        <title>Comparative genome analyses reveal sequence features reflecting distinct modes of host-adaptation between dicot and monocot powdery mildew.</title>
        <authorList>
            <person name="Wu Y."/>
            <person name="Ma X."/>
            <person name="Pan Z."/>
            <person name="Kale S.D."/>
            <person name="Song Y."/>
            <person name="King H."/>
            <person name="Zhang Q."/>
            <person name="Presley C."/>
            <person name="Deng X."/>
            <person name="Wei C.I."/>
            <person name="Xiao S."/>
        </authorList>
    </citation>
    <scope>NUCLEOTIDE SEQUENCE [LARGE SCALE GENOMIC DNA]</scope>
    <source>
        <strain evidence="2">UMSG1</strain>
    </source>
</reference>
<name>A0A420IS83_9PEZI</name>
<accession>A0A420IS83</accession>
<keyword evidence="1" id="KW-0560">Oxidoreductase</keyword>
<evidence type="ECO:0000256" key="1">
    <source>
        <dbReference type="ARBA" id="ARBA00023002"/>
    </source>
</evidence>
<evidence type="ECO:0000313" key="2">
    <source>
        <dbReference type="EMBL" id="RKF77406.1"/>
    </source>
</evidence>
<dbReference type="EMBL" id="MCBS01021982">
    <property type="protein sequence ID" value="RKF77406.1"/>
    <property type="molecule type" value="Genomic_DNA"/>
</dbReference>
<dbReference type="PANTHER" id="PTHR35870:SF6">
    <property type="entry name" value="MGS207 PROTEIN"/>
    <property type="match status" value="1"/>
</dbReference>
<sequence>MSNVAESSSRELAIEASAESCVSYDFLLKYLDNLSFTTPSSRFVSTSLHEILNKIYNDKCLNNIFDARGSENIKSLFSLYEDYVLEYWKSWIIEDPIKRFQDSQDIAISLLIQTVKPGRHAYDFFVAHVLTTSHAIRILLPPIPKQYQIDLIRQRWLIAIAIYISQLRPEISHDKIEISSGKDWKYVQHRGISGSWATDADYVKIIRAMREAASTWGDNRQQYLAATARLTDDFDGWTRFS</sequence>
<organism evidence="2 3">
    <name type="scientific">Golovinomyces cichoracearum</name>
    <dbReference type="NCBI Taxonomy" id="62708"/>
    <lineage>
        <taxon>Eukaryota</taxon>
        <taxon>Fungi</taxon>
        <taxon>Dikarya</taxon>
        <taxon>Ascomycota</taxon>
        <taxon>Pezizomycotina</taxon>
        <taxon>Leotiomycetes</taxon>
        <taxon>Erysiphales</taxon>
        <taxon>Erysiphaceae</taxon>
        <taxon>Golovinomyces</taxon>
    </lineage>
</organism>
<gene>
    <name evidence="2" type="ORF">GcM1_219016</name>
</gene>
<evidence type="ECO:0000313" key="3">
    <source>
        <dbReference type="Proteomes" id="UP000285326"/>
    </source>
</evidence>
<comment type="caution">
    <text evidence="2">The sequence shown here is derived from an EMBL/GenBank/DDBJ whole genome shotgun (WGS) entry which is preliminary data.</text>
</comment>
<protein>
    <submittedName>
        <fullName evidence="2">Putative mgs207 protein</fullName>
    </submittedName>
</protein>
<dbReference type="AlphaFoldDB" id="A0A420IS83"/>
<dbReference type="PANTHER" id="PTHR35870">
    <property type="entry name" value="PROTEIN, PUTATIVE (AFU_ORTHOLOGUE AFUA_5G03330)-RELATED"/>
    <property type="match status" value="1"/>
</dbReference>
<dbReference type="InterPro" id="IPR025337">
    <property type="entry name" value="Questin_oxidase-like"/>
</dbReference>
<dbReference type="Proteomes" id="UP000285326">
    <property type="component" value="Unassembled WGS sequence"/>
</dbReference>
<proteinExistence type="predicted"/>
<dbReference type="Pfam" id="PF14027">
    <property type="entry name" value="Questin_oxidase"/>
    <property type="match status" value="1"/>
</dbReference>